<dbReference type="RefSeq" id="WP_312887435.1">
    <property type="nucleotide sequence ID" value="NZ_JACIHI010000005.1"/>
</dbReference>
<sequence>MASAPFDQLDGENGEFVAWKNAKIPGHGLLYASCPRRRARPSTISDRPMNDYKEVYPAAIAAE</sequence>
<evidence type="ECO:0000313" key="1">
    <source>
        <dbReference type="EMBL" id="MBB4439385.1"/>
    </source>
</evidence>
<accession>A0A7W6XWX5</accession>
<name>A0A7W6XWX5_9HYPH</name>
<proteinExistence type="predicted"/>
<comment type="caution">
    <text evidence="1">The sequence shown here is derived from an EMBL/GenBank/DDBJ whole genome shotgun (WGS) entry which is preliminary data.</text>
</comment>
<reference evidence="1 2" key="1">
    <citation type="submission" date="2020-08" db="EMBL/GenBank/DDBJ databases">
        <title>Genomic Encyclopedia of Type Strains, Phase IV (KMG-V): Genome sequencing to study the core and pangenomes of soil and plant-associated prokaryotes.</title>
        <authorList>
            <person name="Whitman W."/>
        </authorList>
    </citation>
    <scope>NUCLEOTIDE SEQUENCE [LARGE SCALE GENOMIC DNA]</scope>
    <source>
        <strain evidence="1 2">SEMIA 414</strain>
    </source>
</reference>
<protein>
    <submittedName>
        <fullName evidence="1">Uncharacterized protein</fullName>
    </submittedName>
</protein>
<dbReference type="Proteomes" id="UP000533724">
    <property type="component" value="Unassembled WGS sequence"/>
</dbReference>
<organism evidence="1 2">
    <name type="scientific">Rhizobium esperanzae</name>
    <dbReference type="NCBI Taxonomy" id="1967781"/>
    <lineage>
        <taxon>Bacteria</taxon>
        <taxon>Pseudomonadati</taxon>
        <taxon>Pseudomonadota</taxon>
        <taxon>Alphaproteobacteria</taxon>
        <taxon>Hyphomicrobiales</taxon>
        <taxon>Rhizobiaceae</taxon>
        <taxon>Rhizobium/Agrobacterium group</taxon>
        <taxon>Rhizobium</taxon>
    </lineage>
</organism>
<dbReference type="EMBL" id="JACIHI010000005">
    <property type="protein sequence ID" value="MBB4439385.1"/>
    <property type="molecule type" value="Genomic_DNA"/>
</dbReference>
<evidence type="ECO:0000313" key="2">
    <source>
        <dbReference type="Proteomes" id="UP000533724"/>
    </source>
</evidence>
<dbReference type="AlphaFoldDB" id="A0A7W6XWX5"/>
<gene>
    <name evidence="1" type="ORF">GGE15_002649</name>
</gene>